<accession>A0A0E0EI87</accession>
<proteinExistence type="predicted"/>
<dbReference type="Gramene" id="OMERI08G03790.2">
    <property type="protein sequence ID" value="OMERI08G03790.2"/>
    <property type="gene ID" value="OMERI08G03790"/>
</dbReference>
<evidence type="ECO:0000313" key="3">
    <source>
        <dbReference type="Proteomes" id="UP000008021"/>
    </source>
</evidence>
<keyword evidence="3" id="KW-1185">Reference proteome</keyword>
<protein>
    <submittedName>
        <fullName evidence="2">Uncharacterized protein</fullName>
    </submittedName>
</protein>
<feature type="compositionally biased region" description="Basic and acidic residues" evidence="1">
    <location>
        <begin position="28"/>
        <end position="38"/>
    </location>
</feature>
<dbReference type="Proteomes" id="UP000008021">
    <property type="component" value="Chromosome 8"/>
</dbReference>
<name>A0A0E0EI87_9ORYZ</name>
<feature type="region of interest" description="Disordered" evidence="1">
    <location>
        <begin position="1"/>
        <end position="90"/>
    </location>
</feature>
<organism evidence="2">
    <name type="scientific">Oryza meridionalis</name>
    <dbReference type="NCBI Taxonomy" id="40149"/>
    <lineage>
        <taxon>Eukaryota</taxon>
        <taxon>Viridiplantae</taxon>
        <taxon>Streptophyta</taxon>
        <taxon>Embryophyta</taxon>
        <taxon>Tracheophyta</taxon>
        <taxon>Spermatophyta</taxon>
        <taxon>Magnoliopsida</taxon>
        <taxon>Liliopsida</taxon>
        <taxon>Poales</taxon>
        <taxon>Poaceae</taxon>
        <taxon>BOP clade</taxon>
        <taxon>Oryzoideae</taxon>
        <taxon>Oryzeae</taxon>
        <taxon>Oryzinae</taxon>
        <taxon>Oryza</taxon>
    </lineage>
</organism>
<feature type="compositionally biased region" description="Basic and acidic residues" evidence="1">
    <location>
        <begin position="76"/>
        <end position="87"/>
    </location>
</feature>
<reference evidence="2" key="2">
    <citation type="submission" date="2018-05" db="EMBL/GenBank/DDBJ databases">
        <title>OmerRS3 (Oryza meridionalis Reference Sequence Version 3).</title>
        <authorList>
            <person name="Zhang J."/>
            <person name="Kudrna D."/>
            <person name="Lee S."/>
            <person name="Talag J."/>
            <person name="Welchert J."/>
            <person name="Wing R.A."/>
        </authorList>
    </citation>
    <scope>NUCLEOTIDE SEQUENCE [LARGE SCALE GENOMIC DNA]</scope>
    <source>
        <strain evidence="2">cv. OR44</strain>
    </source>
</reference>
<sequence length="272" mass="30218">MAPKHHHTEDGTVTESARQPDVGVLSHWMERSDSRGVDGENPPRIYRAVACNPSSFQSPTARARGEGDGDPSASASHRDGTPPRTRELPLASDRLLRASSSSSSAAAAAAAAFSEVPAATYSTSARKFGKKESHLIAQTIHNMKILNKEEIFYIQKTLDEKLGPNKLLIQFLLQELKKKASQAEAVLEEKQIADKKYNAMILLLVSWIGYRYVYEPSKHEDLSLDELAQSKMKEILEEGHVLSSLEQELEEESTELIKGKKHITEAQRSLRE</sequence>
<reference evidence="2" key="1">
    <citation type="submission" date="2015-04" db="UniProtKB">
        <authorList>
            <consortium name="EnsemblPlants"/>
        </authorList>
    </citation>
    <scope>IDENTIFICATION</scope>
</reference>
<evidence type="ECO:0000313" key="2">
    <source>
        <dbReference type="EnsemblPlants" id="OMERI08G03790.2"/>
    </source>
</evidence>
<dbReference type="AlphaFoldDB" id="A0A0E0EI87"/>
<evidence type="ECO:0000256" key="1">
    <source>
        <dbReference type="SAM" id="MobiDB-lite"/>
    </source>
</evidence>
<dbReference type="EnsemblPlants" id="OMERI08G03790.2">
    <property type="protein sequence ID" value="OMERI08G03790.2"/>
    <property type="gene ID" value="OMERI08G03790"/>
</dbReference>